<name>A0A8C0E3Y0_BALMU</name>
<feature type="chain" id="PRO_5034754023" evidence="2">
    <location>
        <begin position="26"/>
        <end position="276"/>
    </location>
</feature>
<feature type="region of interest" description="Disordered" evidence="1">
    <location>
        <begin position="184"/>
        <end position="209"/>
    </location>
</feature>
<evidence type="ECO:0000256" key="1">
    <source>
        <dbReference type="SAM" id="MobiDB-lite"/>
    </source>
</evidence>
<accession>A0A8C0E3Y0</accession>
<proteinExistence type="predicted"/>
<reference evidence="3" key="1">
    <citation type="submission" date="2023-09" db="UniProtKB">
        <authorList>
            <consortium name="Ensembl"/>
        </authorList>
    </citation>
    <scope>IDENTIFICATION</scope>
</reference>
<evidence type="ECO:0000256" key="2">
    <source>
        <dbReference type="SAM" id="SignalP"/>
    </source>
</evidence>
<feature type="signal peptide" evidence="2">
    <location>
        <begin position="1"/>
        <end position="25"/>
    </location>
</feature>
<dbReference type="AlphaFoldDB" id="A0A8C0E3Y0"/>
<protein>
    <submittedName>
        <fullName evidence="3">N-sulfoglucosamine sulfohydrolase</fullName>
    </submittedName>
</protein>
<sequence length="276" mass="29575">MCRSGPACWLLLLVVGLCCVHRARPRNVLLILAHQVLYVSLLPQRTTEALRVVPTTTVPSPPLTWMPWPAGALSSAMPSPPAAALPAGPASSLACLSIRTECMACTRMSTTSTPSTGCRACLCCWAELVFSQASLGRSTWGRRRCTHLILRTRRRMALSSRWGGTSLELNCWSGNSCRLGTTGLSSSMSPSTTPTAAGTPSHSTGPSARSLAMGRVAWGRSQTGPHRPTTRRMCRCLTSSLTHRLPELTWPLSTPPSAAWTKGLDSCSRSCVEQVS</sequence>
<feature type="compositionally biased region" description="Low complexity" evidence="1">
    <location>
        <begin position="184"/>
        <end position="204"/>
    </location>
</feature>
<keyword evidence="2" id="KW-0732">Signal</keyword>
<dbReference type="Ensembl" id="ENSBMST00010032716.1">
    <property type="protein sequence ID" value="ENSBMSP00010029726.1"/>
    <property type="gene ID" value="ENSBMSG00010021525.1"/>
</dbReference>
<evidence type="ECO:0000313" key="3">
    <source>
        <dbReference type="Ensembl" id="ENSBMSP00010029726.1"/>
    </source>
</evidence>
<organism evidence="3">
    <name type="scientific">Balaenoptera musculus</name>
    <name type="common">Blue whale</name>
    <dbReference type="NCBI Taxonomy" id="9771"/>
    <lineage>
        <taxon>Eukaryota</taxon>
        <taxon>Metazoa</taxon>
        <taxon>Chordata</taxon>
        <taxon>Craniata</taxon>
        <taxon>Vertebrata</taxon>
        <taxon>Euteleostomi</taxon>
        <taxon>Mammalia</taxon>
        <taxon>Eutheria</taxon>
        <taxon>Laurasiatheria</taxon>
        <taxon>Artiodactyla</taxon>
        <taxon>Whippomorpha</taxon>
        <taxon>Cetacea</taxon>
        <taxon>Mysticeti</taxon>
        <taxon>Balaenopteridae</taxon>
        <taxon>Balaenoptera</taxon>
    </lineage>
</organism>
<dbReference type="GeneTree" id="ENSGT00390000013080"/>
<gene>
    <name evidence="3" type="primary">SGSH</name>
</gene>